<reference evidence="1 2" key="1">
    <citation type="submission" date="2016-01" db="EMBL/GenBank/DDBJ databases">
        <title>The new phylogeny of the genus Mycobacterium.</title>
        <authorList>
            <person name="Tarcisio F."/>
            <person name="Conor M."/>
            <person name="Antonella G."/>
            <person name="Elisabetta G."/>
            <person name="Giulia F.S."/>
            <person name="Sara T."/>
            <person name="Anna F."/>
            <person name="Clotilde B."/>
            <person name="Roberto B."/>
            <person name="Veronica D.S."/>
            <person name="Fabio R."/>
            <person name="Monica P."/>
            <person name="Olivier J."/>
            <person name="Enrico T."/>
            <person name="Nicola S."/>
        </authorList>
    </citation>
    <scope>NUCLEOTIDE SEQUENCE [LARGE SCALE GENOMIC DNA]</scope>
    <source>
        <strain evidence="1 2">DSM 44572</strain>
    </source>
</reference>
<proteinExistence type="predicted"/>
<evidence type="ECO:0000313" key="2">
    <source>
        <dbReference type="Proteomes" id="UP000193529"/>
    </source>
</evidence>
<accession>A0A1X1Z7B0</accession>
<organism evidence="1 2">
    <name type="scientific">Mycobacterium palustre</name>
    <dbReference type="NCBI Taxonomy" id="153971"/>
    <lineage>
        <taxon>Bacteria</taxon>
        <taxon>Bacillati</taxon>
        <taxon>Actinomycetota</taxon>
        <taxon>Actinomycetes</taxon>
        <taxon>Mycobacteriales</taxon>
        <taxon>Mycobacteriaceae</taxon>
        <taxon>Mycobacterium</taxon>
        <taxon>Mycobacterium simiae complex</taxon>
    </lineage>
</organism>
<protein>
    <submittedName>
        <fullName evidence="1">Uncharacterized protein</fullName>
    </submittedName>
</protein>
<dbReference type="InterPro" id="IPR045649">
    <property type="entry name" value="DUF6400"/>
</dbReference>
<comment type="caution">
    <text evidence="1">The sequence shown here is derived from an EMBL/GenBank/DDBJ whole genome shotgun (WGS) entry which is preliminary data.</text>
</comment>
<dbReference type="RefSeq" id="WP_085080344.1">
    <property type="nucleotide sequence ID" value="NZ_JACKRZ010000036.1"/>
</dbReference>
<dbReference type="STRING" id="153971.AWC19_17235"/>
<dbReference type="EMBL" id="LQPJ01000131">
    <property type="protein sequence ID" value="ORW19293.1"/>
    <property type="molecule type" value="Genomic_DNA"/>
</dbReference>
<dbReference type="Proteomes" id="UP000193529">
    <property type="component" value="Unassembled WGS sequence"/>
</dbReference>
<name>A0A1X1Z7B0_9MYCO</name>
<gene>
    <name evidence="1" type="ORF">AWC19_17235</name>
</gene>
<keyword evidence="2" id="KW-1185">Reference proteome</keyword>
<dbReference type="AlphaFoldDB" id="A0A1X1Z7B0"/>
<dbReference type="OrthoDB" id="3854249at2"/>
<evidence type="ECO:0000313" key="1">
    <source>
        <dbReference type="EMBL" id="ORW19293.1"/>
    </source>
</evidence>
<dbReference type="Pfam" id="PF19938">
    <property type="entry name" value="DUF6400"/>
    <property type="match status" value="1"/>
</dbReference>
<sequence>MANLDFAYDLTVDEARRRSAVLEAIGDDWDPLAVLAEEQTAHDMLYSNLDAEQQRIYDELIRAGVLPSRTADRVTD</sequence>